<dbReference type="Proteomes" id="UP000001070">
    <property type="component" value="Unassembled WGS sequence"/>
</dbReference>
<feature type="signal peptide" evidence="11">
    <location>
        <begin position="1"/>
        <end position="23"/>
    </location>
</feature>
<dbReference type="Gene3D" id="2.40.10.10">
    <property type="entry name" value="Trypsin-like serine proteases"/>
    <property type="match status" value="2"/>
</dbReference>
<dbReference type="SMART" id="SM00020">
    <property type="entry name" value="Tryp_SPc"/>
    <property type="match status" value="1"/>
</dbReference>
<feature type="domain" description="Peptidase S1" evidence="12">
    <location>
        <begin position="115"/>
        <end position="370"/>
    </location>
</feature>
<keyword evidence="7" id="KW-0865">Zymogen</keyword>
<dbReference type="PROSITE" id="PS50240">
    <property type="entry name" value="TRYPSIN_DOM"/>
    <property type="match status" value="1"/>
</dbReference>
<dbReference type="InterPro" id="IPR009003">
    <property type="entry name" value="Peptidase_S1_PA"/>
</dbReference>
<dbReference type="PROSITE" id="PS51888">
    <property type="entry name" value="CLIP"/>
    <property type="match status" value="1"/>
</dbReference>
<gene>
    <name evidence="14" type="primary">Dgri\GH18659</name>
    <name evidence="14" type="ORF">Dgri_GH18659</name>
</gene>
<dbReference type="KEGG" id="dgr:6564461"/>
<evidence type="ECO:0000256" key="6">
    <source>
        <dbReference type="ARBA" id="ARBA00022837"/>
    </source>
</evidence>
<dbReference type="PhylomeDB" id="B4JH57"/>
<dbReference type="InterPro" id="IPR001314">
    <property type="entry name" value="Peptidase_S1A"/>
</dbReference>
<evidence type="ECO:0000256" key="5">
    <source>
        <dbReference type="ARBA" id="ARBA00022825"/>
    </source>
</evidence>
<organism evidence="15">
    <name type="scientific">Drosophila grimshawi</name>
    <name type="common">Hawaiian fruit fly</name>
    <name type="synonym">Idiomyia grimshawi</name>
    <dbReference type="NCBI Taxonomy" id="7222"/>
    <lineage>
        <taxon>Eukaryota</taxon>
        <taxon>Metazoa</taxon>
        <taxon>Ecdysozoa</taxon>
        <taxon>Arthropoda</taxon>
        <taxon>Hexapoda</taxon>
        <taxon>Insecta</taxon>
        <taxon>Pterygota</taxon>
        <taxon>Neoptera</taxon>
        <taxon>Endopterygota</taxon>
        <taxon>Diptera</taxon>
        <taxon>Brachycera</taxon>
        <taxon>Muscomorpha</taxon>
        <taxon>Ephydroidea</taxon>
        <taxon>Drosophilidae</taxon>
        <taxon>Drosophila</taxon>
        <taxon>Hawaiian Drosophila</taxon>
    </lineage>
</organism>
<sequence length="371" mass="41071">MGIHSAVTLVAVVAFSLTLSATAQQQGDCTTRTTDGRTPGQCTPIRQCGYFMRMLTAPTVSQRDRILMRENQCSPKQPDDKIVYVCCPLDGKQGLSALRHPLLPRECGAVKWERIVNVTETKIKEYPWLALIEYTKPTQDKLHACGGVLISERYILTAAHCATSTVISNLGWRITNVRLGEWDTLTNPDCHVTNNGAGETVCAPPYQDVPIEEIIVHPSYNKDGVSQMHDIAMIRLKDPVQFSDFLQPICLPNKQLDADELVGLVTEVAGWQAKSSSRMKKSEVIITAFEKCQKKYAERNVQIVPSHLCGAPNADECHGNSGGPLMLLHDNAYLLGGLLSFGPVLCPNRDHPDIYTRVAAYTEWIIENLRA</sequence>
<name>B4JH57_DROGR</name>
<accession>B4JH57</accession>
<keyword evidence="11" id="KW-0964">Secreted</keyword>
<dbReference type="CDD" id="cd00190">
    <property type="entry name" value="Tryp_SPc"/>
    <property type="match status" value="1"/>
</dbReference>
<evidence type="ECO:0000256" key="7">
    <source>
        <dbReference type="ARBA" id="ARBA00023145"/>
    </source>
</evidence>
<dbReference type="PROSITE" id="PS00134">
    <property type="entry name" value="TRYPSIN_HIS"/>
    <property type="match status" value="1"/>
</dbReference>
<reference evidence="14 15" key="1">
    <citation type="journal article" date="2007" name="Nature">
        <title>Evolution of genes and genomes on the Drosophila phylogeny.</title>
        <authorList>
            <consortium name="Drosophila 12 Genomes Consortium"/>
            <person name="Clark A.G."/>
            <person name="Eisen M.B."/>
            <person name="Smith D.R."/>
            <person name="Bergman C.M."/>
            <person name="Oliver B."/>
            <person name="Markow T.A."/>
            <person name="Kaufman T.C."/>
            <person name="Kellis M."/>
            <person name="Gelbart W."/>
            <person name="Iyer V.N."/>
            <person name="Pollard D.A."/>
            <person name="Sackton T.B."/>
            <person name="Larracuente A.M."/>
            <person name="Singh N.D."/>
            <person name="Abad J.P."/>
            <person name="Abt D.N."/>
            <person name="Adryan B."/>
            <person name="Aguade M."/>
            <person name="Akashi H."/>
            <person name="Anderson W.W."/>
            <person name="Aquadro C.F."/>
            <person name="Ardell D.H."/>
            <person name="Arguello R."/>
            <person name="Artieri C.G."/>
            <person name="Barbash D.A."/>
            <person name="Barker D."/>
            <person name="Barsanti P."/>
            <person name="Batterham P."/>
            <person name="Batzoglou S."/>
            <person name="Begun D."/>
            <person name="Bhutkar A."/>
            <person name="Blanco E."/>
            <person name="Bosak S.A."/>
            <person name="Bradley R.K."/>
            <person name="Brand A.D."/>
            <person name="Brent M.R."/>
            <person name="Brooks A.N."/>
            <person name="Brown R.H."/>
            <person name="Butlin R.K."/>
            <person name="Caggese C."/>
            <person name="Calvi B.R."/>
            <person name="Bernardo de Carvalho A."/>
            <person name="Caspi A."/>
            <person name="Castrezana S."/>
            <person name="Celniker S.E."/>
            <person name="Chang J.L."/>
            <person name="Chapple C."/>
            <person name="Chatterji S."/>
            <person name="Chinwalla A."/>
            <person name="Civetta A."/>
            <person name="Clifton S.W."/>
            <person name="Comeron J.M."/>
            <person name="Costello J.C."/>
            <person name="Coyne J.A."/>
            <person name="Daub J."/>
            <person name="David R.G."/>
            <person name="Delcher A.L."/>
            <person name="Delehaunty K."/>
            <person name="Do C.B."/>
            <person name="Ebling H."/>
            <person name="Edwards K."/>
            <person name="Eickbush T."/>
            <person name="Evans J.D."/>
            <person name="Filipski A."/>
            <person name="Findeiss S."/>
            <person name="Freyhult E."/>
            <person name="Fulton L."/>
            <person name="Fulton R."/>
            <person name="Garcia A.C."/>
            <person name="Gardiner A."/>
            <person name="Garfield D.A."/>
            <person name="Garvin B.E."/>
            <person name="Gibson G."/>
            <person name="Gilbert D."/>
            <person name="Gnerre S."/>
            <person name="Godfrey J."/>
            <person name="Good R."/>
            <person name="Gotea V."/>
            <person name="Gravely B."/>
            <person name="Greenberg A.J."/>
            <person name="Griffiths-Jones S."/>
            <person name="Gross S."/>
            <person name="Guigo R."/>
            <person name="Gustafson E.A."/>
            <person name="Haerty W."/>
            <person name="Hahn M.W."/>
            <person name="Halligan D.L."/>
            <person name="Halpern A.L."/>
            <person name="Halter G.M."/>
            <person name="Han M.V."/>
            <person name="Heger A."/>
            <person name="Hillier L."/>
            <person name="Hinrichs A.S."/>
            <person name="Holmes I."/>
            <person name="Hoskins R.A."/>
            <person name="Hubisz M.J."/>
            <person name="Hultmark D."/>
            <person name="Huntley M.A."/>
            <person name="Jaffe D.B."/>
            <person name="Jagadeeshan S."/>
            <person name="Jeck W.R."/>
            <person name="Johnson J."/>
            <person name="Jones C.D."/>
            <person name="Jordan W.C."/>
            <person name="Karpen G.H."/>
            <person name="Kataoka E."/>
            <person name="Keightley P.D."/>
            <person name="Kheradpour P."/>
            <person name="Kirkness E.F."/>
            <person name="Koerich L.B."/>
            <person name="Kristiansen K."/>
            <person name="Kudrna D."/>
            <person name="Kulathinal R.J."/>
            <person name="Kumar S."/>
            <person name="Kwok R."/>
            <person name="Lander E."/>
            <person name="Langley C.H."/>
            <person name="Lapoint R."/>
            <person name="Lazzaro B.P."/>
            <person name="Lee S.J."/>
            <person name="Levesque L."/>
            <person name="Li R."/>
            <person name="Lin C.F."/>
            <person name="Lin M.F."/>
            <person name="Lindblad-Toh K."/>
            <person name="Llopart A."/>
            <person name="Long M."/>
            <person name="Low L."/>
            <person name="Lozovsky E."/>
            <person name="Lu J."/>
            <person name="Luo M."/>
            <person name="Machado C.A."/>
            <person name="Makalowski W."/>
            <person name="Marzo M."/>
            <person name="Matsuda M."/>
            <person name="Matzkin L."/>
            <person name="McAllister B."/>
            <person name="McBride C.S."/>
            <person name="McKernan B."/>
            <person name="McKernan K."/>
            <person name="Mendez-Lago M."/>
            <person name="Minx P."/>
            <person name="Mollenhauer M.U."/>
            <person name="Montooth K."/>
            <person name="Mount S.M."/>
            <person name="Mu X."/>
            <person name="Myers E."/>
            <person name="Negre B."/>
            <person name="Newfeld S."/>
            <person name="Nielsen R."/>
            <person name="Noor M.A."/>
            <person name="O'Grady P."/>
            <person name="Pachter L."/>
            <person name="Papaceit M."/>
            <person name="Parisi M.J."/>
            <person name="Parisi M."/>
            <person name="Parts L."/>
            <person name="Pedersen J.S."/>
            <person name="Pesole G."/>
            <person name="Phillippy A.M."/>
            <person name="Ponting C.P."/>
            <person name="Pop M."/>
            <person name="Porcelli D."/>
            <person name="Powell J.R."/>
            <person name="Prohaska S."/>
            <person name="Pruitt K."/>
            <person name="Puig M."/>
            <person name="Quesneville H."/>
            <person name="Ram K.R."/>
            <person name="Rand D."/>
            <person name="Rasmussen M.D."/>
            <person name="Reed L.K."/>
            <person name="Reenan R."/>
            <person name="Reily A."/>
            <person name="Remington K.A."/>
            <person name="Rieger T.T."/>
            <person name="Ritchie M.G."/>
            <person name="Robin C."/>
            <person name="Rogers Y.H."/>
            <person name="Rohde C."/>
            <person name="Rozas J."/>
            <person name="Rubenfield M.J."/>
            <person name="Ruiz A."/>
            <person name="Russo S."/>
            <person name="Salzberg S.L."/>
            <person name="Sanchez-Gracia A."/>
            <person name="Saranga D.J."/>
            <person name="Sato H."/>
            <person name="Schaeffer S.W."/>
            <person name="Schatz M.C."/>
            <person name="Schlenke T."/>
            <person name="Schwartz R."/>
            <person name="Segarra C."/>
            <person name="Singh R.S."/>
            <person name="Sirot L."/>
            <person name="Sirota M."/>
            <person name="Sisneros N.B."/>
            <person name="Smith C.D."/>
            <person name="Smith T.F."/>
            <person name="Spieth J."/>
            <person name="Stage D.E."/>
            <person name="Stark A."/>
            <person name="Stephan W."/>
            <person name="Strausberg R.L."/>
            <person name="Strempel S."/>
            <person name="Sturgill D."/>
            <person name="Sutton G."/>
            <person name="Sutton G.G."/>
            <person name="Tao W."/>
            <person name="Teichmann S."/>
            <person name="Tobari Y.N."/>
            <person name="Tomimura Y."/>
            <person name="Tsolas J.M."/>
            <person name="Valente V.L."/>
            <person name="Venter E."/>
            <person name="Venter J.C."/>
            <person name="Vicario S."/>
            <person name="Vieira F.G."/>
            <person name="Vilella A.J."/>
            <person name="Villasante A."/>
            <person name="Walenz B."/>
            <person name="Wang J."/>
            <person name="Wasserman M."/>
            <person name="Watts T."/>
            <person name="Wilson D."/>
            <person name="Wilson R.K."/>
            <person name="Wing R.A."/>
            <person name="Wolfner M.F."/>
            <person name="Wong A."/>
            <person name="Wong G.K."/>
            <person name="Wu C.I."/>
            <person name="Wu G."/>
            <person name="Yamamoto D."/>
            <person name="Yang H.P."/>
            <person name="Yang S.P."/>
            <person name="Yorke J.A."/>
            <person name="Yoshida K."/>
            <person name="Zdobnov E."/>
            <person name="Zhang P."/>
            <person name="Zhang Y."/>
            <person name="Zimin A.V."/>
            <person name="Baldwin J."/>
            <person name="Abdouelleil A."/>
            <person name="Abdulkadir J."/>
            <person name="Abebe A."/>
            <person name="Abera B."/>
            <person name="Abreu J."/>
            <person name="Acer S.C."/>
            <person name="Aftuck L."/>
            <person name="Alexander A."/>
            <person name="An P."/>
            <person name="Anderson E."/>
            <person name="Anderson S."/>
            <person name="Arachi H."/>
            <person name="Azer M."/>
            <person name="Bachantsang P."/>
            <person name="Barry A."/>
            <person name="Bayul T."/>
            <person name="Berlin A."/>
            <person name="Bessette D."/>
            <person name="Bloom T."/>
            <person name="Blye J."/>
            <person name="Boguslavskiy L."/>
            <person name="Bonnet C."/>
            <person name="Boukhgalter B."/>
            <person name="Bourzgui I."/>
            <person name="Brown A."/>
            <person name="Cahill P."/>
            <person name="Channer S."/>
            <person name="Cheshatsang Y."/>
            <person name="Chuda L."/>
            <person name="Citroen M."/>
            <person name="Collymore A."/>
            <person name="Cooke P."/>
            <person name="Costello M."/>
            <person name="D'Aco K."/>
            <person name="Daza R."/>
            <person name="De Haan G."/>
            <person name="DeGray S."/>
            <person name="DeMaso C."/>
            <person name="Dhargay N."/>
            <person name="Dooley K."/>
            <person name="Dooley E."/>
            <person name="Doricent M."/>
            <person name="Dorje P."/>
            <person name="Dorjee K."/>
            <person name="Dupes A."/>
            <person name="Elong R."/>
            <person name="Falk J."/>
            <person name="Farina A."/>
            <person name="Faro S."/>
            <person name="Ferguson D."/>
            <person name="Fisher S."/>
            <person name="Foley C.D."/>
            <person name="Franke A."/>
            <person name="Friedrich D."/>
            <person name="Gadbois L."/>
            <person name="Gearin G."/>
            <person name="Gearin C.R."/>
            <person name="Giannoukos G."/>
            <person name="Goode T."/>
            <person name="Graham J."/>
            <person name="Grandbois E."/>
            <person name="Grewal S."/>
            <person name="Gyaltsen K."/>
            <person name="Hafez N."/>
            <person name="Hagos B."/>
            <person name="Hall J."/>
            <person name="Henson C."/>
            <person name="Hollinger A."/>
            <person name="Honan T."/>
            <person name="Huard M.D."/>
            <person name="Hughes L."/>
            <person name="Hurhula B."/>
            <person name="Husby M.E."/>
            <person name="Kamat A."/>
            <person name="Kanga B."/>
            <person name="Kashin S."/>
            <person name="Khazanovich D."/>
            <person name="Kisner P."/>
            <person name="Lance K."/>
            <person name="Lara M."/>
            <person name="Lee W."/>
            <person name="Lennon N."/>
            <person name="Letendre F."/>
            <person name="LeVine R."/>
            <person name="Lipovsky A."/>
            <person name="Liu X."/>
            <person name="Liu J."/>
            <person name="Liu S."/>
            <person name="Lokyitsang T."/>
            <person name="Lokyitsang Y."/>
            <person name="Lubonja R."/>
            <person name="Lui A."/>
            <person name="MacDonald P."/>
            <person name="Magnisalis V."/>
            <person name="Maru K."/>
            <person name="Matthews C."/>
            <person name="McCusker W."/>
            <person name="McDonough S."/>
            <person name="Mehta T."/>
            <person name="Meldrim J."/>
            <person name="Meneus L."/>
            <person name="Mihai O."/>
            <person name="Mihalev A."/>
            <person name="Mihova T."/>
            <person name="Mittelman R."/>
            <person name="Mlenga V."/>
            <person name="Montmayeur A."/>
            <person name="Mulrain L."/>
            <person name="Navidi A."/>
            <person name="Naylor J."/>
            <person name="Negash T."/>
            <person name="Nguyen T."/>
            <person name="Nguyen N."/>
            <person name="Nicol R."/>
            <person name="Norbu C."/>
            <person name="Norbu N."/>
            <person name="Novod N."/>
            <person name="O'Neill B."/>
            <person name="Osman S."/>
            <person name="Markiewicz E."/>
            <person name="Oyono O.L."/>
            <person name="Patti C."/>
            <person name="Phunkhang P."/>
            <person name="Pierre F."/>
            <person name="Priest M."/>
            <person name="Raghuraman S."/>
            <person name="Rege F."/>
            <person name="Reyes R."/>
            <person name="Rise C."/>
            <person name="Rogov P."/>
            <person name="Ross K."/>
            <person name="Ryan E."/>
            <person name="Settipalli S."/>
            <person name="Shea T."/>
            <person name="Sherpa N."/>
            <person name="Shi L."/>
            <person name="Shih D."/>
            <person name="Sparrow T."/>
            <person name="Spaulding J."/>
            <person name="Stalker J."/>
            <person name="Stange-Thomann N."/>
            <person name="Stavropoulos S."/>
            <person name="Stone C."/>
            <person name="Strader C."/>
            <person name="Tesfaye S."/>
            <person name="Thomson T."/>
            <person name="Thoulutsang Y."/>
            <person name="Thoulutsang D."/>
            <person name="Topham K."/>
            <person name="Topping I."/>
            <person name="Tsamla T."/>
            <person name="Vassiliev H."/>
            <person name="Vo A."/>
            <person name="Wangchuk T."/>
            <person name="Wangdi T."/>
            <person name="Weiand M."/>
            <person name="Wilkinson J."/>
            <person name="Wilson A."/>
            <person name="Yadav S."/>
            <person name="Young G."/>
            <person name="Yu Q."/>
            <person name="Zembek L."/>
            <person name="Zhong D."/>
            <person name="Zimmer A."/>
            <person name="Zwirko Z."/>
            <person name="Jaffe D.B."/>
            <person name="Alvarez P."/>
            <person name="Brockman W."/>
            <person name="Butler J."/>
            <person name="Chin C."/>
            <person name="Gnerre S."/>
            <person name="Grabherr M."/>
            <person name="Kleber M."/>
            <person name="Mauceli E."/>
            <person name="MacCallum I."/>
        </authorList>
    </citation>
    <scope>NUCLEOTIDE SEQUENCE [LARGE SCALE GENOMIC DNA]</scope>
    <source>
        <strain evidence="15">Tucson 15287-2541.00</strain>
    </source>
</reference>
<evidence type="ECO:0000256" key="2">
    <source>
        <dbReference type="ARBA" id="ARBA00022723"/>
    </source>
</evidence>
<dbReference type="InterPro" id="IPR022700">
    <property type="entry name" value="CLIP"/>
</dbReference>
<evidence type="ECO:0000259" key="13">
    <source>
        <dbReference type="PROSITE" id="PS51888"/>
    </source>
</evidence>
<dbReference type="HOGENOM" id="CLU_006842_0_3_1"/>
<dbReference type="GO" id="GO:0046872">
    <property type="term" value="F:metal ion binding"/>
    <property type="evidence" value="ECO:0007669"/>
    <property type="project" value="UniProtKB-KW"/>
</dbReference>
<keyword evidence="15" id="KW-1185">Reference proteome</keyword>
<evidence type="ECO:0000256" key="1">
    <source>
        <dbReference type="ARBA" id="ARBA00022670"/>
    </source>
</evidence>
<evidence type="ECO:0000313" key="14">
    <source>
        <dbReference type="EMBL" id="EDV92748.1"/>
    </source>
</evidence>
<keyword evidence="6" id="KW-0106">Calcium</keyword>
<dbReference type="InterPro" id="IPR043504">
    <property type="entry name" value="Peptidase_S1_PA_chymotrypsin"/>
</dbReference>
<dbReference type="GO" id="GO:0004252">
    <property type="term" value="F:serine-type endopeptidase activity"/>
    <property type="evidence" value="ECO:0007669"/>
    <property type="project" value="UniProtKB-UniRule"/>
</dbReference>
<comment type="subcellular location">
    <subcellularLocation>
        <location evidence="11">Secreted</location>
    </subcellularLocation>
</comment>
<dbReference type="InterPro" id="IPR038565">
    <property type="entry name" value="CLIP_sf"/>
</dbReference>
<dbReference type="Pfam" id="PF12032">
    <property type="entry name" value="CLIP"/>
    <property type="match status" value="1"/>
</dbReference>
<dbReference type="EMBL" id="CH916369">
    <property type="protein sequence ID" value="EDV92748.1"/>
    <property type="molecule type" value="Genomic_DNA"/>
</dbReference>
<dbReference type="GO" id="GO:0005576">
    <property type="term" value="C:extracellular region"/>
    <property type="evidence" value="ECO:0007669"/>
    <property type="project" value="UniProtKB-SubCell"/>
</dbReference>
<evidence type="ECO:0000256" key="4">
    <source>
        <dbReference type="ARBA" id="ARBA00022801"/>
    </source>
</evidence>
<dbReference type="InterPro" id="IPR018114">
    <property type="entry name" value="TRYPSIN_HIS"/>
</dbReference>
<dbReference type="Gene3D" id="3.30.1640.30">
    <property type="match status" value="1"/>
</dbReference>
<evidence type="ECO:0000256" key="10">
    <source>
        <dbReference type="ARBA" id="ARBA00024195"/>
    </source>
</evidence>
<keyword evidence="9" id="KW-0325">Glycoprotein</keyword>
<evidence type="ECO:0000256" key="9">
    <source>
        <dbReference type="ARBA" id="ARBA00023180"/>
    </source>
</evidence>
<evidence type="ECO:0000259" key="12">
    <source>
        <dbReference type="PROSITE" id="PS50240"/>
    </source>
</evidence>
<dbReference type="OrthoDB" id="9981647at2759"/>
<proteinExistence type="inferred from homology"/>
<keyword evidence="3 11" id="KW-0732">Signal</keyword>
<comment type="similarity">
    <text evidence="10 11">Belongs to the peptidase S1 family. CLIP subfamily.</text>
</comment>
<dbReference type="AlphaFoldDB" id="B4JH57"/>
<dbReference type="PRINTS" id="PR00722">
    <property type="entry name" value="CHYMOTRYPSIN"/>
</dbReference>
<dbReference type="PANTHER" id="PTHR24256">
    <property type="entry name" value="TRYPTASE-RELATED"/>
    <property type="match status" value="1"/>
</dbReference>
<evidence type="ECO:0000256" key="11">
    <source>
        <dbReference type="RuleBase" id="RU366078"/>
    </source>
</evidence>
<dbReference type="InterPro" id="IPR051487">
    <property type="entry name" value="Ser/Thr_Proteases_Immune/Dev"/>
</dbReference>
<dbReference type="MEROPS" id="S01.201"/>
<dbReference type="EC" id="3.4.21.-" evidence="11"/>
<keyword evidence="2" id="KW-0479">Metal-binding</keyword>
<dbReference type="GO" id="GO:0006508">
    <property type="term" value="P:proteolysis"/>
    <property type="evidence" value="ECO:0007669"/>
    <property type="project" value="UniProtKB-KW"/>
</dbReference>
<dbReference type="OMA" id="DVQVCCP"/>
<dbReference type="FunFam" id="2.40.10.10:FF:000028">
    <property type="entry name" value="Serine protease easter"/>
    <property type="match status" value="1"/>
</dbReference>
<protein>
    <recommendedName>
        <fullName evidence="11">CLIP domain-containing serine protease</fullName>
        <ecNumber evidence="11">3.4.21.-</ecNumber>
    </recommendedName>
</protein>
<evidence type="ECO:0000256" key="8">
    <source>
        <dbReference type="ARBA" id="ARBA00023157"/>
    </source>
</evidence>
<comment type="domain">
    <text evidence="11">The clip domain consists of 35-55 residues which are 'knitted' together usually by 3 conserved disulfide bonds forming a clip-like compact structure.</text>
</comment>
<keyword evidence="4 11" id="KW-0378">Hydrolase</keyword>
<dbReference type="SMR" id="B4JH57"/>
<dbReference type="InterPro" id="IPR001254">
    <property type="entry name" value="Trypsin_dom"/>
</dbReference>
<keyword evidence="5 11" id="KW-0720">Serine protease</keyword>
<dbReference type="FunCoup" id="B4JH57">
    <property type="interactions" value="35"/>
</dbReference>
<dbReference type="SUPFAM" id="SSF50494">
    <property type="entry name" value="Trypsin-like serine proteases"/>
    <property type="match status" value="1"/>
</dbReference>
<dbReference type="STRING" id="7222.B4JH57"/>
<dbReference type="InParanoid" id="B4JH57"/>
<feature type="chain" id="PRO_5023972228" description="CLIP domain-containing serine protease" evidence="11">
    <location>
        <begin position="24"/>
        <end position="371"/>
    </location>
</feature>
<keyword evidence="1 11" id="KW-0645">Protease</keyword>
<feature type="domain" description="Clip" evidence="13">
    <location>
        <begin position="28"/>
        <end position="87"/>
    </location>
</feature>
<keyword evidence="8" id="KW-1015">Disulfide bond</keyword>
<evidence type="ECO:0000313" key="15">
    <source>
        <dbReference type="Proteomes" id="UP000001070"/>
    </source>
</evidence>
<dbReference type="Pfam" id="PF00089">
    <property type="entry name" value="Trypsin"/>
    <property type="match status" value="1"/>
</dbReference>
<evidence type="ECO:0000256" key="3">
    <source>
        <dbReference type="ARBA" id="ARBA00022729"/>
    </source>
</evidence>
<dbReference type="eggNOG" id="KOG3627">
    <property type="taxonomic scope" value="Eukaryota"/>
</dbReference>